<accession>A0ABP0URT5</accession>
<sequence>MDAVMRSVVVRKKGMRNWWQGFQALSHHLSPSAWRFQQQEENRGRTVCSSTSVSSSSSCSSSALSSGIAFFSSTPEHQVSSLKPKVEILQGLGLREEEIEKLEPRIQGYSVDNVREKVSFLENSAGVGRKSLVKIISSDPAVFGRSIEHSLKPKVEFLKDLGLKDEDLGRVVPFVVDRSLQGMLQKIAFLESSGLKRDRIGSVIAAFPRIFSYNLENNLKKKTAFLESEATGGESIAQLLTTHPAVLGRSLGNLSRRADFLRSKGLKASLLVRGPCADVSTRRLKAGVDRLVGFGFRMTDAASQILKKQPNVLFRTAESIGKRRDFLAEALQCSIEEAEQIVLRQPSILNQSEKGIVSKLEFLVDNMGYSKKEMMKYPQFLTSSLEAKIKPRHRVLESLKSLDLLKKRDANLLSILLKMSEKEFVQKFVQGSPEAAALYKGSMLLS</sequence>
<keyword evidence="2" id="KW-0806">Transcription termination</keyword>
<dbReference type="Pfam" id="PF02536">
    <property type="entry name" value="mTERF"/>
    <property type="match status" value="2"/>
</dbReference>
<comment type="similarity">
    <text evidence="1">Belongs to the mTERF family.</text>
</comment>
<keyword evidence="5" id="KW-1185">Reference proteome</keyword>
<organism evidence="4 5">
    <name type="scientific">Sphagnum troendelagicum</name>
    <dbReference type="NCBI Taxonomy" id="128251"/>
    <lineage>
        <taxon>Eukaryota</taxon>
        <taxon>Viridiplantae</taxon>
        <taxon>Streptophyta</taxon>
        <taxon>Embryophyta</taxon>
        <taxon>Bryophyta</taxon>
        <taxon>Sphagnophytina</taxon>
        <taxon>Sphagnopsida</taxon>
        <taxon>Sphagnales</taxon>
        <taxon>Sphagnaceae</taxon>
        <taxon>Sphagnum</taxon>
    </lineage>
</organism>
<evidence type="ECO:0000313" key="5">
    <source>
        <dbReference type="Proteomes" id="UP001497512"/>
    </source>
</evidence>
<reference evidence="4" key="1">
    <citation type="submission" date="2024-02" db="EMBL/GenBank/DDBJ databases">
        <authorList>
            <consortium name="ELIXIR-Norway"/>
            <consortium name="Elixir Norway"/>
        </authorList>
    </citation>
    <scope>NUCLEOTIDE SEQUENCE</scope>
</reference>
<evidence type="ECO:0000256" key="1">
    <source>
        <dbReference type="ARBA" id="ARBA00007692"/>
    </source>
</evidence>
<evidence type="ECO:0008006" key="6">
    <source>
        <dbReference type="Google" id="ProtNLM"/>
    </source>
</evidence>
<dbReference type="Proteomes" id="UP001497512">
    <property type="component" value="Chromosome 5"/>
</dbReference>
<name>A0ABP0URT5_9BRYO</name>
<dbReference type="Gene3D" id="1.25.70.10">
    <property type="entry name" value="Transcription termination factor 3, mitochondrial"/>
    <property type="match status" value="1"/>
</dbReference>
<keyword evidence="2" id="KW-0805">Transcription regulation</keyword>
<keyword evidence="3" id="KW-0809">Transit peptide</keyword>
<dbReference type="InterPro" id="IPR003690">
    <property type="entry name" value="MTERF"/>
</dbReference>
<dbReference type="InterPro" id="IPR038538">
    <property type="entry name" value="MTERF_sf"/>
</dbReference>
<keyword evidence="2" id="KW-0804">Transcription</keyword>
<evidence type="ECO:0000256" key="3">
    <source>
        <dbReference type="ARBA" id="ARBA00022946"/>
    </source>
</evidence>
<evidence type="ECO:0000313" key="4">
    <source>
        <dbReference type="EMBL" id="CAK9227064.1"/>
    </source>
</evidence>
<dbReference type="PANTHER" id="PTHR13068:SF228">
    <property type="match status" value="1"/>
</dbReference>
<protein>
    <recommendedName>
        <fullName evidence="6">Mitochondrial transcription termination factor</fullName>
    </recommendedName>
</protein>
<dbReference type="PANTHER" id="PTHR13068">
    <property type="entry name" value="CGI-12 PROTEIN-RELATED"/>
    <property type="match status" value="1"/>
</dbReference>
<dbReference type="SMART" id="SM00733">
    <property type="entry name" value="Mterf"/>
    <property type="match status" value="8"/>
</dbReference>
<proteinExistence type="inferred from homology"/>
<dbReference type="EMBL" id="OZ019897">
    <property type="protein sequence ID" value="CAK9227064.1"/>
    <property type="molecule type" value="Genomic_DNA"/>
</dbReference>
<gene>
    <name evidence="4" type="ORF">CSSPTR1EN2_LOCUS18552</name>
</gene>
<evidence type="ECO:0000256" key="2">
    <source>
        <dbReference type="ARBA" id="ARBA00022472"/>
    </source>
</evidence>